<protein>
    <recommendedName>
        <fullName evidence="1">SHS2 domain-containing protein</fullName>
    </recommendedName>
</protein>
<gene>
    <name evidence="2" type="ORF">COV72_07760</name>
</gene>
<dbReference type="AlphaFoldDB" id="A0A2H0LVY2"/>
<dbReference type="GO" id="GO:0051301">
    <property type="term" value="P:cell division"/>
    <property type="evidence" value="ECO:0007669"/>
    <property type="project" value="InterPro"/>
</dbReference>
<dbReference type="NCBIfam" id="TIGR01175">
    <property type="entry name" value="pilM"/>
    <property type="match status" value="1"/>
</dbReference>
<dbReference type="SUPFAM" id="SSF53067">
    <property type="entry name" value="Actin-like ATPase domain"/>
    <property type="match status" value="2"/>
</dbReference>
<sequence length="354" mass="38978">MSPDKVKIKDFKKEIEKILSSFQIGAASFGLDVGTFSVKAAEVKKDWMNKEKDFSFAVSNLNTADKNNSLVPAIKKCLQEAKITTKRVNLSFSGEQVITRYILMPKMQEKDLVNSLEFELAKYIPKKLDDTVVDFQIVDKSVDGQMAVLIAGAEYKFISEMAALVKEAGLLPQSINVASQAILSAFYKANLIVPKDKEAVAFLDMGHTVSKLSILEGGTLRFYRDVMIGGADLTRAISERLNIGMEEAEKIKCSPEQKPAELDSLATAHLNNILDEIRISFDYCVRFIQKNVSSLYLSGGAAKLKKAEDFLKKSLDIKVSFWDPTAALKLPSLSSRKGLGENSHLLPAAVGLAL</sequence>
<evidence type="ECO:0000313" key="2">
    <source>
        <dbReference type="EMBL" id="PIQ88516.1"/>
    </source>
</evidence>
<feature type="domain" description="SHS2" evidence="1">
    <location>
        <begin position="28"/>
        <end position="182"/>
    </location>
</feature>
<dbReference type="EMBL" id="PCWA01000097">
    <property type="protein sequence ID" value="PIQ88516.1"/>
    <property type="molecule type" value="Genomic_DNA"/>
</dbReference>
<dbReference type="PANTHER" id="PTHR32432">
    <property type="entry name" value="CELL DIVISION PROTEIN FTSA-RELATED"/>
    <property type="match status" value="1"/>
</dbReference>
<dbReference type="PIRSF" id="PIRSF019169">
    <property type="entry name" value="PilM"/>
    <property type="match status" value="1"/>
</dbReference>
<dbReference type="InterPro" id="IPR003494">
    <property type="entry name" value="SHS2_FtsA"/>
</dbReference>
<dbReference type="Gene3D" id="3.30.420.40">
    <property type="match status" value="2"/>
</dbReference>
<dbReference type="SMART" id="SM00842">
    <property type="entry name" value="FtsA"/>
    <property type="match status" value="1"/>
</dbReference>
<name>A0A2H0LVY2_9BACT</name>
<evidence type="ECO:0000313" key="3">
    <source>
        <dbReference type="Proteomes" id="UP000229641"/>
    </source>
</evidence>
<dbReference type="CDD" id="cd24049">
    <property type="entry name" value="ASKHA_NBD_PilM"/>
    <property type="match status" value="1"/>
</dbReference>
<comment type="caution">
    <text evidence="2">The sequence shown here is derived from an EMBL/GenBank/DDBJ whole genome shotgun (WGS) entry which is preliminary data.</text>
</comment>
<reference evidence="2 3" key="1">
    <citation type="submission" date="2017-09" db="EMBL/GenBank/DDBJ databases">
        <title>Depth-based differentiation of microbial function through sediment-hosted aquifers and enrichment of novel symbionts in the deep terrestrial subsurface.</title>
        <authorList>
            <person name="Probst A.J."/>
            <person name="Ladd B."/>
            <person name="Jarett J.K."/>
            <person name="Geller-Mcgrath D.E."/>
            <person name="Sieber C.M."/>
            <person name="Emerson J.B."/>
            <person name="Anantharaman K."/>
            <person name="Thomas B.C."/>
            <person name="Malmstrom R."/>
            <person name="Stieglmeier M."/>
            <person name="Klingl A."/>
            <person name="Woyke T."/>
            <person name="Ryan C.M."/>
            <person name="Banfield J.F."/>
        </authorList>
    </citation>
    <scope>NUCLEOTIDE SEQUENCE [LARGE SCALE GENOMIC DNA]</scope>
    <source>
        <strain evidence="2">CG11_big_fil_rev_8_21_14_0_20_42_13</strain>
    </source>
</reference>
<proteinExistence type="predicted"/>
<evidence type="ECO:0000259" key="1">
    <source>
        <dbReference type="SMART" id="SM00842"/>
    </source>
</evidence>
<dbReference type="InterPro" id="IPR050696">
    <property type="entry name" value="FtsA/MreB"/>
</dbReference>
<dbReference type="PANTHER" id="PTHR32432:SF3">
    <property type="entry name" value="ETHANOLAMINE UTILIZATION PROTEIN EUTJ"/>
    <property type="match status" value="1"/>
</dbReference>
<dbReference type="InterPro" id="IPR005883">
    <property type="entry name" value="PilM"/>
</dbReference>
<accession>A0A2H0LVY2</accession>
<dbReference type="Proteomes" id="UP000229641">
    <property type="component" value="Unassembled WGS sequence"/>
</dbReference>
<dbReference type="InterPro" id="IPR043129">
    <property type="entry name" value="ATPase_NBD"/>
</dbReference>
<organism evidence="2 3">
    <name type="scientific">Candidatus Ghiorseimicrobium undicola</name>
    <dbReference type="NCBI Taxonomy" id="1974746"/>
    <lineage>
        <taxon>Bacteria</taxon>
        <taxon>Pseudomonadati</taxon>
        <taxon>Candidatus Omnitrophota</taxon>
        <taxon>Candidatus Ghiorseimicrobium</taxon>
    </lineage>
</organism>
<dbReference type="Pfam" id="PF11104">
    <property type="entry name" value="PilM_2"/>
    <property type="match status" value="1"/>
</dbReference>
<dbReference type="Gene3D" id="3.30.1490.300">
    <property type="match status" value="1"/>
</dbReference>